<keyword evidence="4 7" id="KW-0255">Endonuclease</keyword>
<evidence type="ECO:0000256" key="1">
    <source>
        <dbReference type="ARBA" id="ARBA00002663"/>
    </source>
</evidence>
<keyword evidence="10" id="KW-1185">Reference proteome</keyword>
<dbReference type="PANTHER" id="PTHR33992:SF1">
    <property type="entry name" value="RIBONUCLEASE P PROTEIN COMPONENT"/>
    <property type="match status" value="1"/>
</dbReference>
<dbReference type="SUPFAM" id="SSF54211">
    <property type="entry name" value="Ribosomal protein S5 domain 2-like"/>
    <property type="match status" value="1"/>
</dbReference>
<evidence type="ECO:0000256" key="5">
    <source>
        <dbReference type="ARBA" id="ARBA00022801"/>
    </source>
</evidence>
<keyword evidence="6 7" id="KW-0694">RNA-binding</keyword>
<sequence>MEHSPLPTYDRPTFPKCEHLKSKSTIEQMFKSGQSVFSFPYKVYYTLSSDVSKIHIPPKVLISVSKRSFKNATDRNRIKRQIKEAYRLNKTILQPKEDSSQQQVIEAISFVYVSRKKEPYPFLERKMKASLYKLVDMVKNTPTHQDLSEKK</sequence>
<dbReference type="GO" id="GO:0000049">
    <property type="term" value="F:tRNA binding"/>
    <property type="evidence" value="ECO:0007669"/>
    <property type="project" value="UniProtKB-UniRule"/>
</dbReference>
<dbReference type="NCBIfam" id="TIGR00188">
    <property type="entry name" value="rnpA"/>
    <property type="match status" value="1"/>
</dbReference>
<gene>
    <name evidence="7 9" type="primary">rnpA</name>
    <name evidence="9" type="ORF">EI427_20060</name>
</gene>
<dbReference type="EC" id="3.1.26.5" evidence="7 8"/>
<accession>A0A3Q9FSY8</accession>
<dbReference type="PROSITE" id="PS00648">
    <property type="entry name" value="RIBONUCLEASE_P"/>
    <property type="match status" value="1"/>
</dbReference>
<comment type="catalytic activity">
    <reaction evidence="7">
        <text>Endonucleolytic cleavage of RNA, removing 5'-extranucleotides from tRNA precursor.</text>
        <dbReference type="EC" id="3.1.26.5"/>
    </reaction>
</comment>
<dbReference type="PANTHER" id="PTHR33992">
    <property type="entry name" value="RIBONUCLEASE P PROTEIN COMPONENT"/>
    <property type="match status" value="1"/>
</dbReference>
<keyword evidence="2 7" id="KW-0819">tRNA processing</keyword>
<dbReference type="GO" id="GO:0042781">
    <property type="term" value="F:3'-tRNA processing endoribonuclease activity"/>
    <property type="evidence" value="ECO:0007669"/>
    <property type="project" value="TreeGrafter"/>
</dbReference>
<dbReference type="InterPro" id="IPR020539">
    <property type="entry name" value="RNase_P_CS"/>
</dbReference>
<dbReference type="GO" id="GO:0030677">
    <property type="term" value="C:ribonuclease P complex"/>
    <property type="evidence" value="ECO:0007669"/>
    <property type="project" value="TreeGrafter"/>
</dbReference>
<evidence type="ECO:0000256" key="6">
    <source>
        <dbReference type="ARBA" id="ARBA00022884"/>
    </source>
</evidence>
<dbReference type="Gene3D" id="3.30.230.10">
    <property type="match status" value="1"/>
</dbReference>
<keyword evidence="5 7" id="KW-0378">Hydrolase</keyword>
<dbReference type="InterPro" id="IPR020568">
    <property type="entry name" value="Ribosomal_Su5_D2-typ_SF"/>
</dbReference>
<evidence type="ECO:0000256" key="4">
    <source>
        <dbReference type="ARBA" id="ARBA00022759"/>
    </source>
</evidence>
<evidence type="ECO:0000313" key="10">
    <source>
        <dbReference type="Proteomes" id="UP000267268"/>
    </source>
</evidence>
<dbReference type="RefSeq" id="WP_126618095.1">
    <property type="nucleotide sequence ID" value="NZ_CP034562.1"/>
</dbReference>
<comment type="function">
    <text evidence="1 7">RNaseP catalyzes the removal of the 5'-leader sequence from pre-tRNA to produce the mature 5'-terminus. It can also cleave other RNA substrates such as 4.5S RNA. The protein component plays an auxiliary but essential role in vivo by binding to the 5'-leader sequence and broadening the substrate specificity of the ribozyme.</text>
</comment>
<protein>
    <recommendedName>
        <fullName evidence="7 8">Ribonuclease P protein component</fullName>
        <shortName evidence="7">RNase P protein</shortName>
        <shortName evidence="7">RNaseP protein</shortName>
        <ecNumber evidence="7 8">3.1.26.5</ecNumber>
    </recommendedName>
    <alternativeName>
        <fullName evidence="7">Protein C5</fullName>
    </alternativeName>
</protein>
<evidence type="ECO:0000256" key="8">
    <source>
        <dbReference type="NCBIfam" id="TIGR00188"/>
    </source>
</evidence>
<comment type="similarity">
    <text evidence="7">Belongs to the RnpA family.</text>
</comment>
<dbReference type="HAMAP" id="MF_00227">
    <property type="entry name" value="RNase_P"/>
    <property type="match status" value="1"/>
</dbReference>
<dbReference type="EMBL" id="CP034562">
    <property type="protein sequence ID" value="AZQ64423.1"/>
    <property type="molecule type" value="Genomic_DNA"/>
</dbReference>
<dbReference type="InterPro" id="IPR000100">
    <property type="entry name" value="RNase_P"/>
</dbReference>
<evidence type="ECO:0000256" key="7">
    <source>
        <dbReference type="HAMAP-Rule" id="MF_00227"/>
    </source>
</evidence>
<dbReference type="OrthoDB" id="1524972at2"/>
<evidence type="ECO:0000256" key="2">
    <source>
        <dbReference type="ARBA" id="ARBA00022694"/>
    </source>
</evidence>
<evidence type="ECO:0000313" key="9">
    <source>
        <dbReference type="EMBL" id="AZQ64423.1"/>
    </source>
</evidence>
<proteinExistence type="inferred from homology"/>
<reference evidence="9 10" key="1">
    <citation type="submission" date="2018-12" db="EMBL/GenBank/DDBJ databases">
        <title>Flammeovirga pectinis sp. nov., isolated from the gut of the Korean scallop, Patinopecten yessoensis.</title>
        <authorList>
            <person name="Bae J.-W."/>
            <person name="Jeong Y.-S."/>
            <person name="Kang W."/>
        </authorList>
    </citation>
    <scope>NUCLEOTIDE SEQUENCE [LARGE SCALE GENOMIC DNA]</scope>
    <source>
        <strain evidence="9 10">L12M1</strain>
    </source>
</reference>
<evidence type="ECO:0000256" key="3">
    <source>
        <dbReference type="ARBA" id="ARBA00022722"/>
    </source>
</evidence>
<dbReference type="GO" id="GO:0001682">
    <property type="term" value="P:tRNA 5'-leader removal"/>
    <property type="evidence" value="ECO:0007669"/>
    <property type="project" value="UniProtKB-UniRule"/>
</dbReference>
<dbReference type="GO" id="GO:0004526">
    <property type="term" value="F:ribonuclease P activity"/>
    <property type="evidence" value="ECO:0007669"/>
    <property type="project" value="UniProtKB-UniRule"/>
</dbReference>
<dbReference type="AlphaFoldDB" id="A0A3Q9FSY8"/>
<dbReference type="Pfam" id="PF00825">
    <property type="entry name" value="Ribonuclease_P"/>
    <property type="match status" value="1"/>
</dbReference>
<name>A0A3Q9FSY8_9BACT</name>
<comment type="subunit">
    <text evidence="7">Consists of a catalytic RNA component (M1 or rnpB) and a protein subunit.</text>
</comment>
<organism evidence="9 10">
    <name type="scientific">Flammeovirga pectinis</name>
    <dbReference type="NCBI Taxonomy" id="2494373"/>
    <lineage>
        <taxon>Bacteria</taxon>
        <taxon>Pseudomonadati</taxon>
        <taxon>Bacteroidota</taxon>
        <taxon>Cytophagia</taxon>
        <taxon>Cytophagales</taxon>
        <taxon>Flammeovirgaceae</taxon>
        <taxon>Flammeovirga</taxon>
    </lineage>
</organism>
<dbReference type="Proteomes" id="UP000267268">
    <property type="component" value="Chromosome 1"/>
</dbReference>
<dbReference type="KEGG" id="fll:EI427_20060"/>
<keyword evidence="3 7" id="KW-0540">Nuclease</keyword>
<dbReference type="InterPro" id="IPR014721">
    <property type="entry name" value="Ribsml_uS5_D2-typ_fold_subgr"/>
</dbReference>